<name>A0A5C3KW51_COPMA</name>
<evidence type="ECO:0000313" key="1">
    <source>
        <dbReference type="EMBL" id="TFK24465.1"/>
    </source>
</evidence>
<reference evidence="1 2" key="1">
    <citation type="journal article" date="2019" name="Nat. Ecol. Evol.">
        <title>Megaphylogeny resolves global patterns of mushroom evolution.</title>
        <authorList>
            <person name="Varga T."/>
            <person name="Krizsan K."/>
            <person name="Foldi C."/>
            <person name="Dima B."/>
            <person name="Sanchez-Garcia M."/>
            <person name="Sanchez-Ramirez S."/>
            <person name="Szollosi G.J."/>
            <person name="Szarkandi J.G."/>
            <person name="Papp V."/>
            <person name="Albert L."/>
            <person name="Andreopoulos W."/>
            <person name="Angelini C."/>
            <person name="Antonin V."/>
            <person name="Barry K.W."/>
            <person name="Bougher N.L."/>
            <person name="Buchanan P."/>
            <person name="Buyck B."/>
            <person name="Bense V."/>
            <person name="Catcheside P."/>
            <person name="Chovatia M."/>
            <person name="Cooper J."/>
            <person name="Damon W."/>
            <person name="Desjardin D."/>
            <person name="Finy P."/>
            <person name="Geml J."/>
            <person name="Haridas S."/>
            <person name="Hughes K."/>
            <person name="Justo A."/>
            <person name="Karasinski D."/>
            <person name="Kautmanova I."/>
            <person name="Kiss B."/>
            <person name="Kocsube S."/>
            <person name="Kotiranta H."/>
            <person name="LaButti K.M."/>
            <person name="Lechner B.E."/>
            <person name="Liimatainen K."/>
            <person name="Lipzen A."/>
            <person name="Lukacs Z."/>
            <person name="Mihaltcheva S."/>
            <person name="Morgado L.N."/>
            <person name="Niskanen T."/>
            <person name="Noordeloos M.E."/>
            <person name="Ohm R.A."/>
            <person name="Ortiz-Santana B."/>
            <person name="Ovrebo C."/>
            <person name="Racz N."/>
            <person name="Riley R."/>
            <person name="Savchenko A."/>
            <person name="Shiryaev A."/>
            <person name="Soop K."/>
            <person name="Spirin V."/>
            <person name="Szebenyi C."/>
            <person name="Tomsovsky M."/>
            <person name="Tulloss R.E."/>
            <person name="Uehling J."/>
            <person name="Grigoriev I.V."/>
            <person name="Vagvolgyi C."/>
            <person name="Papp T."/>
            <person name="Martin F.M."/>
            <person name="Miettinen O."/>
            <person name="Hibbett D.S."/>
            <person name="Nagy L.G."/>
        </authorList>
    </citation>
    <scope>NUCLEOTIDE SEQUENCE [LARGE SCALE GENOMIC DNA]</scope>
    <source>
        <strain evidence="1 2">CBS 121175</strain>
    </source>
</reference>
<sequence>MLRWAHLGISIVLDPPYPKSIHCMHLQSTLKLFKADRRVLPPSWTAWVILCRHLETKQWWQVSQG</sequence>
<dbReference type="EMBL" id="ML210200">
    <property type="protein sequence ID" value="TFK24465.1"/>
    <property type="molecule type" value="Genomic_DNA"/>
</dbReference>
<accession>A0A5C3KW51</accession>
<organism evidence="1 2">
    <name type="scientific">Coprinopsis marcescibilis</name>
    <name type="common">Agaric fungus</name>
    <name type="synonym">Psathyrella marcescibilis</name>
    <dbReference type="NCBI Taxonomy" id="230819"/>
    <lineage>
        <taxon>Eukaryota</taxon>
        <taxon>Fungi</taxon>
        <taxon>Dikarya</taxon>
        <taxon>Basidiomycota</taxon>
        <taxon>Agaricomycotina</taxon>
        <taxon>Agaricomycetes</taxon>
        <taxon>Agaricomycetidae</taxon>
        <taxon>Agaricales</taxon>
        <taxon>Agaricineae</taxon>
        <taxon>Psathyrellaceae</taxon>
        <taxon>Coprinopsis</taxon>
    </lineage>
</organism>
<protein>
    <submittedName>
        <fullName evidence="1">Uncharacterized protein</fullName>
    </submittedName>
</protein>
<gene>
    <name evidence="1" type="ORF">FA15DRAFT_756536</name>
</gene>
<dbReference type="AlphaFoldDB" id="A0A5C3KW51"/>
<keyword evidence="2" id="KW-1185">Reference proteome</keyword>
<proteinExistence type="predicted"/>
<dbReference type="Proteomes" id="UP000307440">
    <property type="component" value="Unassembled WGS sequence"/>
</dbReference>
<evidence type="ECO:0000313" key="2">
    <source>
        <dbReference type="Proteomes" id="UP000307440"/>
    </source>
</evidence>